<dbReference type="EMBL" id="JBFOLJ010000006">
    <property type="protein sequence ID" value="KAL2531073.1"/>
    <property type="molecule type" value="Genomic_DNA"/>
</dbReference>
<gene>
    <name evidence="1" type="ORF">Fot_23674</name>
</gene>
<dbReference type="Proteomes" id="UP001604277">
    <property type="component" value="Unassembled WGS sequence"/>
</dbReference>
<sequence length="101" mass="11596">MSSVVIFTDNDPMLSLKFSIFVVPRSDTRHFLDDVPRPKLAVKGCTPFYLPYPSSSLTLSYYAPDSLVAILVLTAKIVKHKFQTRKYNHTKQEEFGHIDYI</sequence>
<organism evidence="1 2">
    <name type="scientific">Forsythia ovata</name>
    <dbReference type="NCBI Taxonomy" id="205694"/>
    <lineage>
        <taxon>Eukaryota</taxon>
        <taxon>Viridiplantae</taxon>
        <taxon>Streptophyta</taxon>
        <taxon>Embryophyta</taxon>
        <taxon>Tracheophyta</taxon>
        <taxon>Spermatophyta</taxon>
        <taxon>Magnoliopsida</taxon>
        <taxon>eudicotyledons</taxon>
        <taxon>Gunneridae</taxon>
        <taxon>Pentapetalae</taxon>
        <taxon>asterids</taxon>
        <taxon>lamiids</taxon>
        <taxon>Lamiales</taxon>
        <taxon>Oleaceae</taxon>
        <taxon>Forsythieae</taxon>
        <taxon>Forsythia</taxon>
    </lineage>
</organism>
<accession>A0ABD1V186</accession>
<evidence type="ECO:0000313" key="2">
    <source>
        <dbReference type="Proteomes" id="UP001604277"/>
    </source>
</evidence>
<proteinExistence type="predicted"/>
<dbReference type="AlphaFoldDB" id="A0ABD1V186"/>
<protein>
    <submittedName>
        <fullName evidence="1">Uncharacterized protein</fullName>
    </submittedName>
</protein>
<comment type="caution">
    <text evidence="1">The sequence shown here is derived from an EMBL/GenBank/DDBJ whole genome shotgun (WGS) entry which is preliminary data.</text>
</comment>
<evidence type="ECO:0000313" key="1">
    <source>
        <dbReference type="EMBL" id="KAL2531073.1"/>
    </source>
</evidence>
<name>A0ABD1V186_9LAMI</name>
<reference evidence="2" key="1">
    <citation type="submission" date="2024-07" db="EMBL/GenBank/DDBJ databases">
        <title>Two chromosome-level genome assemblies of Korean endemic species Abeliophyllum distichum and Forsythia ovata (Oleaceae).</title>
        <authorList>
            <person name="Jang H."/>
        </authorList>
    </citation>
    <scope>NUCLEOTIDE SEQUENCE [LARGE SCALE GENOMIC DNA]</scope>
</reference>
<keyword evidence="2" id="KW-1185">Reference proteome</keyword>